<reference evidence="2 3" key="1">
    <citation type="submission" date="2019-05" db="EMBL/GenBank/DDBJ databases">
        <title>Pseudorhodobacter turbinis sp. nov., isolated from the gut of the Korean turban shell.</title>
        <authorList>
            <person name="Jeong Y.-S."/>
            <person name="Kang W.-R."/>
            <person name="Bae J.-W."/>
        </authorList>
    </citation>
    <scope>NUCLEOTIDE SEQUENCE [LARGE SCALE GENOMIC DNA]</scope>
    <source>
        <strain evidence="2 3">S12M18</strain>
    </source>
</reference>
<feature type="transmembrane region" description="Helical" evidence="1">
    <location>
        <begin position="62"/>
        <end position="82"/>
    </location>
</feature>
<feature type="transmembrane region" description="Helical" evidence="1">
    <location>
        <begin position="88"/>
        <end position="107"/>
    </location>
</feature>
<sequence>MTDQTAMMEDDRPVGQALRRGWRCRCPNCGKGAMLQGYLTVRDSCPSCHEELSHHRADDGPAYLTILIVGHLLAPLILWAFVTYRPEPLVLASIFSLGTVALSLFLLPRMKCMVVAMQWSRRMHGFANRD</sequence>
<keyword evidence="1" id="KW-1133">Transmembrane helix</keyword>
<dbReference type="RefSeq" id="WP_137194142.1">
    <property type="nucleotide sequence ID" value="NZ_CP039964.1"/>
</dbReference>
<keyword evidence="3" id="KW-1185">Reference proteome</keyword>
<gene>
    <name evidence="2" type="ORF">EOK75_11830</name>
</gene>
<keyword evidence="1" id="KW-0472">Membrane</keyword>
<dbReference type="EMBL" id="CP039964">
    <property type="protein sequence ID" value="QCO56359.1"/>
    <property type="molecule type" value="Genomic_DNA"/>
</dbReference>
<dbReference type="InterPro" id="IPR009325">
    <property type="entry name" value="DUF983"/>
</dbReference>
<evidence type="ECO:0000256" key="1">
    <source>
        <dbReference type="SAM" id="Phobius"/>
    </source>
</evidence>
<name>A0A4P8EHK1_9RHOB</name>
<organism evidence="2 3">
    <name type="scientific">Pseudorhodobacter turbinis</name>
    <dbReference type="NCBI Taxonomy" id="2500533"/>
    <lineage>
        <taxon>Bacteria</taxon>
        <taxon>Pseudomonadati</taxon>
        <taxon>Pseudomonadota</taxon>
        <taxon>Alphaproteobacteria</taxon>
        <taxon>Rhodobacterales</taxon>
        <taxon>Paracoccaceae</taxon>
        <taxon>Pseudorhodobacter</taxon>
    </lineage>
</organism>
<accession>A0A4P8EHK1</accession>
<dbReference type="OrthoDB" id="9799456at2"/>
<dbReference type="Proteomes" id="UP000298631">
    <property type="component" value="Chromosome"/>
</dbReference>
<dbReference type="Pfam" id="PF06170">
    <property type="entry name" value="DUF983"/>
    <property type="match status" value="1"/>
</dbReference>
<dbReference type="AlphaFoldDB" id="A0A4P8EHK1"/>
<protein>
    <submittedName>
        <fullName evidence="2">DUF983 domain-containing protein</fullName>
    </submittedName>
</protein>
<keyword evidence="1" id="KW-0812">Transmembrane</keyword>
<dbReference type="KEGG" id="pseb:EOK75_11830"/>
<evidence type="ECO:0000313" key="3">
    <source>
        <dbReference type="Proteomes" id="UP000298631"/>
    </source>
</evidence>
<proteinExistence type="predicted"/>
<evidence type="ECO:0000313" key="2">
    <source>
        <dbReference type="EMBL" id="QCO56359.1"/>
    </source>
</evidence>